<dbReference type="GeneID" id="10500838"/>
<evidence type="ECO:0000313" key="4">
    <source>
        <dbReference type="Proteomes" id="UP000001064"/>
    </source>
</evidence>
<dbReference type="FunCoup" id="F0ZJY1">
    <property type="interactions" value="413"/>
</dbReference>
<feature type="compositionally biased region" description="Polar residues" evidence="2">
    <location>
        <begin position="338"/>
        <end position="355"/>
    </location>
</feature>
<dbReference type="InParanoid" id="F0ZJY1"/>
<name>F0ZJY1_DICPU</name>
<reference evidence="4" key="1">
    <citation type="journal article" date="2011" name="Genome Biol.">
        <title>Comparative genomics of the social amoebae Dictyostelium discoideum and Dictyostelium purpureum.</title>
        <authorList>
            <consortium name="US DOE Joint Genome Institute (JGI-PGF)"/>
            <person name="Sucgang R."/>
            <person name="Kuo A."/>
            <person name="Tian X."/>
            <person name="Salerno W."/>
            <person name="Parikh A."/>
            <person name="Feasley C.L."/>
            <person name="Dalin E."/>
            <person name="Tu H."/>
            <person name="Huang E."/>
            <person name="Barry K."/>
            <person name="Lindquist E."/>
            <person name="Shapiro H."/>
            <person name="Bruce D."/>
            <person name="Schmutz J."/>
            <person name="Salamov A."/>
            <person name="Fey P."/>
            <person name="Gaudet P."/>
            <person name="Anjard C."/>
            <person name="Babu M.M."/>
            <person name="Basu S."/>
            <person name="Bushmanova Y."/>
            <person name="van der Wel H."/>
            <person name="Katoh-Kurasawa M."/>
            <person name="Dinh C."/>
            <person name="Coutinho P.M."/>
            <person name="Saito T."/>
            <person name="Elias M."/>
            <person name="Schaap P."/>
            <person name="Kay R.R."/>
            <person name="Henrissat B."/>
            <person name="Eichinger L."/>
            <person name="Rivero F."/>
            <person name="Putnam N.H."/>
            <person name="West C.M."/>
            <person name="Loomis W.F."/>
            <person name="Chisholm R.L."/>
            <person name="Shaulsky G."/>
            <person name="Strassmann J.E."/>
            <person name="Queller D.C."/>
            <person name="Kuspa A."/>
            <person name="Grigoriev I.V."/>
        </authorList>
    </citation>
    <scope>NUCLEOTIDE SEQUENCE [LARGE SCALE GENOMIC DNA]</scope>
    <source>
        <strain evidence="4">QSDP1</strain>
    </source>
</reference>
<evidence type="ECO:0000256" key="2">
    <source>
        <dbReference type="SAM" id="MobiDB-lite"/>
    </source>
</evidence>
<feature type="compositionally biased region" description="Basic and acidic residues" evidence="2">
    <location>
        <begin position="30"/>
        <end position="64"/>
    </location>
</feature>
<organism evidence="3 4">
    <name type="scientific">Dictyostelium purpureum</name>
    <name type="common">Slime mold</name>
    <dbReference type="NCBI Taxonomy" id="5786"/>
    <lineage>
        <taxon>Eukaryota</taxon>
        <taxon>Amoebozoa</taxon>
        <taxon>Evosea</taxon>
        <taxon>Eumycetozoa</taxon>
        <taxon>Dictyostelia</taxon>
        <taxon>Dictyosteliales</taxon>
        <taxon>Dictyosteliaceae</taxon>
        <taxon>Dictyostelium</taxon>
    </lineage>
</organism>
<feature type="compositionally biased region" description="Acidic residues" evidence="2">
    <location>
        <begin position="17"/>
        <end position="29"/>
    </location>
</feature>
<accession>F0ZJY1</accession>
<feature type="coiled-coil region" evidence="1">
    <location>
        <begin position="196"/>
        <end position="223"/>
    </location>
</feature>
<feature type="region of interest" description="Disordered" evidence="2">
    <location>
        <begin position="1"/>
        <end position="119"/>
    </location>
</feature>
<feature type="compositionally biased region" description="Acidic residues" evidence="2">
    <location>
        <begin position="65"/>
        <end position="77"/>
    </location>
</feature>
<feature type="compositionally biased region" description="Basic and acidic residues" evidence="2">
    <location>
        <begin position="78"/>
        <end position="94"/>
    </location>
</feature>
<dbReference type="RefSeq" id="XP_003287726.1">
    <property type="nucleotide sequence ID" value="XM_003287678.1"/>
</dbReference>
<dbReference type="EMBL" id="GL871048">
    <property type="protein sequence ID" value="EGC35774.1"/>
    <property type="molecule type" value="Genomic_DNA"/>
</dbReference>
<feature type="region of interest" description="Disordered" evidence="2">
    <location>
        <begin position="328"/>
        <end position="398"/>
    </location>
</feature>
<protein>
    <submittedName>
        <fullName evidence="3">Uncharacterized protein</fullName>
    </submittedName>
</protein>
<evidence type="ECO:0000313" key="3">
    <source>
        <dbReference type="EMBL" id="EGC35774.1"/>
    </source>
</evidence>
<feature type="compositionally biased region" description="Basic and acidic residues" evidence="2">
    <location>
        <begin position="135"/>
        <end position="146"/>
    </location>
</feature>
<feature type="region of interest" description="Disordered" evidence="2">
    <location>
        <begin position="131"/>
        <end position="165"/>
    </location>
</feature>
<dbReference type="VEuPathDB" id="AmoebaDB:DICPUDRAFT_87716"/>
<sequence length="659" mass="74415">MAKKGKRHQKKNSQDINNEEETEPIEEAVEELKEEKEIPKEIVEETKEKSSEPKEEIVEEPKEEKEDEIEQKEETEEKEQTVTEKSNEEKKEDNMWADEDEIEIPNVEGLNNDIPEEENKKYIIKKKKVIKVKKEKKEKPPKKEPEPTPPPPPQQSSGWGGWFSSIGNAVSNTITQIARVDLEDSDEESDEEVIVEEEVELTKEEYERYLKNKNQREEEFDEEGNAILDAIDNGVFKTADMIADSLFFAGNFLSSGFKSVQENANLENVNAITQEVSNMSSETKNKISNSELYGKSQKIATQMMDSSVDALESVGQRAYSMFSTQLKLNKNAPGTGGNTNKSDIPQANEPSNITDKSPERKKQTSKSPSTETTTTTSSTDIETPTKQSLKKSNDDDEDTIDMESSIFEAGEFDSSVCSEHYNITKFTQDIEKISVESTMKVHQINRKVVSGSTIKSQVETVLSEIKELFESEDIVPNTNNENNKLTFSNIHVFELEKKYTKFFDCLQEYIPSLKSQSIELGLCRGLEKIYQLASIGLELIATIAESIPDEKPSEKPSSTDEIKDWTLEKSNQLLFLITKILQDIKVISSMLAEIVKSKQTPNSRKLLNSLHVETTNASSYVQDTKGGLANICQIMYLNEIKTSIKGSSSPNTPIRKNNI</sequence>
<feature type="compositionally biased region" description="Basic residues" evidence="2">
    <location>
        <begin position="1"/>
        <end position="11"/>
    </location>
</feature>
<dbReference type="OMA" id="WGGWFSS"/>
<feature type="compositionally biased region" description="Low complexity" evidence="2">
    <location>
        <begin position="365"/>
        <end position="386"/>
    </location>
</feature>
<keyword evidence="1" id="KW-0175">Coiled coil</keyword>
<keyword evidence="4" id="KW-1185">Reference proteome</keyword>
<dbReference type="OrthoDB" id="20756at2759"/>
<dbReference type="AlphaFoldDB" id="F0ZJY1"/>
<gene>
    <name evidence="3" type="ORF">DICPUDRAFT_87716</name>
</gene>
<proteinExistence type="predicted"/>
<dbReference type="eggNOG" id="ENOG502RSQK">
    <property type="taxonomic scope" value="Eukaryota"/>
</dbReference>
<dbReference type="KEGG" id="dpp:DICPUDRAFT_87716"/>
<evidence type="ECO:0000256" key="1">
    <source>
        <dbReference type="SAM" id="Coils"/>
    </source>
</evidence>
<dbReference type="Proteomes" id="UP000001064">
    <property type="component" value="Unassembled WGS sequence"/>
</dbReference>